<proteinExistence type="predicted"/>
<dbReference type="EMBL" id="UYYF01004567">
    <property type="protein sequence ID" value="VDN05495.1"/>
    <property type="molecule type" value="Genomic_DNA"/>
</dbReference>
<organism evidence="4">
    <name type="scientific">Thelazia callipaeda</name>
    <name type="common">Oriental eyeworm</name>
    <name type="synonym">Parasitic nematode</name>
    <dbReference type="NCBI Taxonomy" id="103827"/>
    <lineage>
        <taxon>Eukaryota</taxon>
        <taxon>Metazoa</taxon>
        <taxon>Ecdysozoa</taxon>
        <taxon>Nematoda</taxon>
        <taxon>Chromadorea</taxon>
        <taxon>Rhabditida</taxon>
        <taxon>Spirurina</taxon>
        <taxon>Spiruromorpha</taxon>
        <taxon>Thelazioidea</taxon>
        <taxon>Thelaziidae</taxon>
        <taxon>Thelazia</taxon>
    </lineage>
</organism>
<keyword evidence="3" id="KW-1185">Reference proteome</keyword>
<protein>
    <submittedName>
        <fullName evidence="4">Ovule protein</fullName>
    </submittedName>
</protein>
<reference evidence="2 3" key="2">
    <citation type="submission" date="2018-11" db="EMBL/GenBank/DDBJ databases">
        <authorList>
            <consortium name="Pathogen Informatics"/>
        </authorList>
    </citation>
    <scope>NUCLEOTIDE SEQUENCE [LARGE SCALE GENOMIC DNA]</scope>
</reference>
<evidence type="ECO:0000313" key="2">
    <source>
        <dbReference type="EMBL" id="VDN05495.1"/>
    </source>
</evidence>
<keyword evidence="1" id="KW-0812">Transmembrane</keyword>
<keyword evidence="1" id="KW-0472">Membrane</keyword>
<dbReference type="Proteomes" id="UP000276776">
    <property type="component" value="Unassembled WGS sequence"/>
</dbReference>
<feature type="transmembrane region" description="Helical" evidence="1">
    <location>
        <begin position="28"/>
        <end position="51"/>
    </location>
</feature>
<sequence length="76" mass="8901">MTEVTSVDSSVSKPENSYHEVRRAISQFIEFGILHFGVSILIFTVQFKLIYDLLRCKVRLKFYLVSADRDLLLLQY</sequence>
<keyword evidence="1" id="KW-1133">Transmembrane helix</keyword>
<name>A0A0N5D4T6_THECL</name>
<evidence type="ECO:0000256" key="1">
    <source>
        <dbReference type="SAM" id="Phobius"/>
    </source>
</evidence>
<evidence type="ECO:0000313" key="3">
    <source>
        <dbReference type="Proteomes" id="UP000276776"/>
    </source>
</evidence>
<accession>A0A0N5D4T6</accession>
<reference evidence="4" key="1">
    <citation type="submission" date="2017-02" db="UniProtKB">
        <authorList>
            <consortium name="WormBaseParasite"/>
        </authorList>
    </citation>
    <scope>IDENTIFICATION</scope>
</reference>
<evidence type="ECO:0000313" key="4">
    <source>
        <dbReference type="WBParaSite" id="TCLT_0000799401-mRNA-1"/>
    </source>
</evidence>
<dbReference type="WBParaSite" id="TCLT_0000799401-mRNA-1">
    <property type="protein sequence ID" value="TCLT_0000799401-mRNA-1"/>
    <property type="gene ID" value="TCLT_0000799401"/>
</dbReference>
<dbReference type="AlphaFoldDB" id="A0A0N5D4T6"/>
<gene>
    <name evidence="2" type="ORF">TCLT_LOCUS7983</name>
</gene>